<keyword evidence="3" id="KW-1003">Cell membrane</keyword>
<keyword evidence="5 7" id="KW-1133">Transmembrane helix</keyword>
<evidence type="ECO:0000256" key="5">
    <source>
        <dbReference type="ARBA" id="ARBA00022989"/>
    </source>
</evidence>
<feature type="transmembrane region" description="Helical" evidence="7">
    <location>
        <begin position="279"/>
        <end position="295"/>
    </location>
</feature>
<gene>
    <name evidence="9" type="ORF">FCN80_07510</name>
</gene>
<dbReference type="GO" id="GO:0016746">
    <property type="term" value="F:acyltransferase activity"/>
    <property type="evidence" value="ECO:0007669"/>
    <property type="project" value="UniProtKB-KW"/>
</dbReference>
<evidence type="ECO:0000256" key="1">
    <source>
        <dbReference type="ARBA" id="ARBA00004651"/>
    </source>
</evidence>
<accession>A0ABY2SN05</accession>
<feature type="transmembrane region" description="Helical" evidence="7">
    <location>
        <begin position="207"/>
        <end position="226"/>
    </location>
</feature>
<feature type="transmembrane region" description="Helical" evidence="7">
    <location>
        <begin position="121"/>
        <end position="141"/>
    </location>
</feature>
<dbReference type="PANTHER" id="PTHR40074">
    <property type="entry name" value="O-ACETYLTRANSFERASE WECH"/>
    <property type="match status" value="1"/>
</dbReference>
<organism evidence="9 10">
    <name type="scientific">Martelella alba</name>
    <dbReference type="NCBI Taxonomy" id="2590451"/>
    <lineage>
        <taxon>Bacteria</taxon>
        <taxon>Pseudomonadati</taxon>
        <taxon>Pseudomonadota</taxon>
        <taxon>Alphaproteobacteria</taxon>
        <taxon>Hyphomicrobiales</taxon>
        <taxon>Aurantimonadaceae</taxon>
        <taxon>Martelella</taxon>
    </lineage>
</organism>
<dbReference type="Proteomes" id="UP000305202">
    <property type="component" value="Unassembled WGS sequence"/>
</dbReference>
<evidence type="ECO:0000256" key="6">
    <source>
        <dbReference type="ARBA" id="ARBA00023136"/>
    </source>
</evidence>
<keyword evidence="9" id="KW-0808">Transferase</keyword>
<dbReference type="InterPro" id="IPR032905">
    <property type="entry name" value="WecH"/>
</dbReference>
<feature type="transmembrane region" description="Helical" evidence="7">
    <location>
        <begin position="241"/>
        <end position="259"/>
    </location>
</feature>
<dbReference type="InterPro" id="IPR002656">
    <property type="entry name" value="Acyl_transf_3_dom"/>
</dbReference>
<feature type="transmembrane region" description="Helical" evidence="7">
    <location>
        <begin position="12"/>
        <end position="34"/>
    </location>
</feature>
<evidence type="ECO:0000256" key="3">
    <source>
        <dbReference type="ARBA" id="ARBA00022475"/>
    </source>
</evidence>
<evidence type="ECO:0000313" key="10">
    <source>
        <dbReference type="Proteomes" id="UP000305202"/>
    </source>
</evidence>
<dbReference type="PANTHER" id="PTHR40074:SF2">
    <property type="entry name" value="O-ACETYLTRANSFERASE WECH"/>
    <property type="match status" value="1"/>
</dbReference>
<dbReference type="Pfam" id="PF01757">
    <property type="entry name" value="Acyl_transf_3"/>
    <property type="match status" value="1"/>
</dbReference>
<comment type="caution">
    <text evidence="9">The sequence shown here is derived from an EMBL/GenBank/DDBJ whole genome shotgun (WGS) entry which is preliminary data.</text>
</comment>
<evidence type="ECO:0000256" key="7">
    <source>
        <dbReference type="SAM" id="Phobius"/>
    </source>
</evidence>
<evidence type="ECO:0000256" key="4">
    <source>
        <dbReference type="ARBA" id="ARBA00022692"/>
    </source>
</evidence>
<reference evidence="9 10" key="1">
    <citation type="submission" date="2019-04" db="EMBL/GenBank/DDBJ databases">
        <authorList>
            <person name="Li M."/>
            <person name="Gao C."/>
        </authorList>
    </citation>
    <scope>NUCLEOTIDE SEQUENCE [LARGE SCALE GENOMIC DNA]</scope>
    <source>
        <strain evidence="9 10">BGMRC 2031</strain>
    </source>
</reference>
<protein>
    <submittedName>
        <fullName evidence="9">Acyltransferase</fullName>
    </submittedName>
</protein>
<name>A0ABY2SN05_9HYPH</name>
<comment type="subcellular location">
    <subcellularLocation>
        <location evidence="1">Cell membrane</location>
        <topology evidence="1">Multi-pass membrane protein</topology>
    </subcellularLocation>
</comment>
<comment type="similarity">
    <text evidence="2">Belongs to the acyltransferase 3 family.</text>
</comment>
<feature type="transmembrane region" description="Helical" evidence="7">
    <location>
        <begin position="307"/>
        <end position="326"/>
    </location>
</feature>
<evidence type="ECO:0000256" key="2">
    <source>
        <dbReference type="ARBA" id="ARBA00007400"/>
    </source>
</evidence>
<dbReference type="EMBL" id="SZPQ01000006">
    <property type="protein sequence ID" value="TKI07260.1"/>
    <property type="molecule type" value="Genomic_DNA"/>
</dbReference>
<evidence type="ECO:0000259" key="8">
    <source>
        <dbReference type="Pfam" id="PF01757"/>
    </source>
</evidence>
<feature type="transmembrane region" description="Helical" evidence="7">
    <location>
        <begin position="84"/>
        <end position="101"/>
    </location>
</feature>
<dbReference type="HAMAP" id="MF_01949">
    <property type="entry name" value="Acetyltr_WecH"/>
    <property type="match status" value="1"/>
</dbReference>
<keyword evidence="10" id="KW-1185">Reference proteome</keyword>
<keyword evidence="9" id="KW-0012">Acyltransferase</keyword>
<proteinExistence type="inferred from homology"/>
<feature type="domain" description="Acyltransferase 3" evidence="8">
    <location>
        <begin position="10"/>
        <end position="321"/>
    </location>
</feature>
<sequence length="335" mass="37983">MASDNKNTRINWIDNIRAVACLMVIVIHTTTYYVTHGFEIGRENWLIANILNSASRVSVPLFFMISGFLFFGERCAEKKHFTRIVACIVFYSAIALIYMHFMTEISVGDALNNLFQKPIFFHLWFFYALIIIYLLSPLLSIKPVSGRYLLVLSLLLGVFANPNTDTISVGDINVLPWNLYVNGDAFYYVLYAVLGRAIGVMASRGRWLTWGMAAFFLISVCLIALGTKQRLITNGGYSETYYMYCGPLVFIAAVSVFILIKQLGSRSCWLFQKISRHSLAIYGFHAFFINVARIHNWDFKNMPLLDIPVVFIMTVLLSYAAATALGKADRRGWVS</sequence>
<evidence type="ECO:0000313" key="9">
    <source>
        <dbReference type="EMBL" id="TKI07260.1"/>
    </source>
</evidence>
<keyword evidence="4 7" id="KW-0812">Transmembrane</keyword>
<keyword evidence="6 7" id="KW-0472">Membrane</keyword>
<feature type="transmembrane region" description="Helical" evidence="7">
    <location>
        <begin position="148"/>
        <end position="165"/>
    </location>
</feature>
<feature type="transmembrane region" description="Helical" evidence="7">
    <location>
        <begin position="185"/>
        <end position="202"/>
    </location>
</feature>
<feature type="transmembrane region" description="Helical" evidence="7">
    <location>
        <begin position="54"/>
        <end position="72"/>
    </location>
</feature>